<gene>
    <name evidence="6" type="ORF">F1188_10760</name>
</gene>
<comment type="caution">
    <text evidence="6">The sequence shown here is derived from an EMBL/GenBank/DDBJ whole genome shotgun (WGS) entry which is preliminary data.</text>
</comment>
<dbReference type="Gene3D" id="1.10.10.10">
    <property type="entry name" value="Winged helix-like DNA-binding domain superfamily/Winged helix DNA-binding domain"/>
    <property type="match status" value="1"/>
</dbReference>
<dbReference type="PROSITE" id="PS50931">
    <property type="entry name" value="HTH_LYSR"/>
    <property type="match status" value="1"/>
</dbReference>
<keyword evidence="2" id="KW-0805">Transcription regulation</keyword>
<dbReference type="InterPro" id="IPR036388">
    <property type="entry name" value="WH-like_DNA-bd_sf"/>
</dbReference>
<evidence type="ECO:0000313" key="6">
    <source>
        <dbReference type="EMBL" id="KAA5605377.1"/>
    </source>
</evidence>
<evidence type="ECO:0000259" key="5">
    <source>
        <dbReference type="PROSITE" id="PS50931"/>
    </source>
</evidence>
<dbReference type="RefSeq" id="WP_150062427.1">
    <property type="nucleotide sequence ID" value="NZ_JACHII010000019.1"/>
</dbReference>
<proteinExistence type="inferred from homology"/>
<feature type="domain" description="HTH lysR-type" evidence="5">
    <location>
        <begin position="1"/>
        <end position="60"/>
    </location>
</feature>
<dbReference type="PRINTS" id="PR00039">
    <property type="entry name" value="HTHLYSR"/>
</dbReference>
<comment type="similarity">
    <text evidence="1">Belongs to the LysR transcriptional regulatory family.</text>
</comment>
<reference evidence="6 7" key="1">
    <citation type="submission" date="2019-09" db="EMBL/GenBank/DDBJ databases">
        <title>Genome sequence of Roseospira marina, one of the more divergent members of the non-sulfur purple photosynthetic bacterial family, the Rhodospirillaceae.</title>
        <authorList>
            <person name="Meyer T."/>
            <person name="Kyndt J."/>
        </authorList>
    </citation>
    <scope>NUCLEOTIDE SEQUENCE [LARGE SCALE GENOMIC DNA]</scope>
    <source>
        <strain evidence="6 7">DSM 15113</strain>
    </source>
</reference>
<accession>A0A5M6IBP6</accession>
<evidence type="ECO:0000256" key="4">
    <source>
        <dbReference type="ARBA" id="ARBA00023163"/>
    </source>
</evidence>
<dbReference type="OrthoDB" id="7282659at2"/>
<dbReference type="AlphaFoldDB" id="A0A5M6IBP6"/>
<evidence type="ECO:0000256" key="1">
    <source>
        <dbReference type="ARBA" id="ARBA00009437"/>
    </source>
</evidence>
<name>A0A5M6IBP6_9PROT</name>
<keyword evidence="4" id="KW-0804">Transcription</keyword>
<dbReference type="Pfam" id="PF03466">
    <property type="entry name" value="LysR_substrate"/>
    <property type="match status" value="1"/>
</dbReference>
<dbReference type="Gene3D" id="3.40.190.290">
    <property type="match status" value="1"/>
</dbReference>
<dbReference type="InterPro" id="IPR050950">
    <property type="entry name" value="HTH-type_LysR_regulators"/>
</dbReference>
<dbReference type="GO" id="GO:0005829">
    <property type="term" value="C:cytosol"/>
    <property type="evidence" value="ECO:0007669"/>
    <property type="project" value="TreeGrafter"/>
</dbReference>
<dbReference type="GO" id="GO:0003677">
    <property type="term" value="F:DNA binding"/>
    <property type="evidence" value="ECO:0007669"/>
    <property type="project" value="UniProtKB-KW"/>
</dbReference>
<sequence>MVATFGQLKAFNAVARAGSITRAAHRLAVSQPAITAQIRRLEADHDTILFERTATGIQLTPMGRRLFRITRNLDDLEEAAGILLGGGDDPIPQVLRVATASPRVFMPVIAAYARQFPDVELDVTVGTAGDAVRRVLDRDADIALAPMLREDDRLEHAVFRRHRLTVLLPRDHAMAAQESLSLRDVVEEPMIMRRGGPSTTQIAAEQALAMHGLRVRPVLKLETREGVLEAVANGFGLALVLEHDIPPDPRLRVVPLNDYDGTTEECLLWLRSRRSMPLIRDFATVAETLSDTPRPRLAREA</sequence>
<dbReference type="InterPro" id="IPR036390">
    <property type="entry name" value="WH_DNA-bd_sf"/>
</dbReference>
<dbReference type="InterPro" id="IPR000847">
    <property type="entry name" value="LysR_HTH_N"/>
</dbReference>
<dbReference type="CDD" id="cd05466">
    <property type="entry name" value="PBP2_LTTR_substrate"/>
    <property type="match status" value="1"/>
</dbReference>
<evidence type="ECO:0000256" key="2">
    <source>
        <dbReference type="ARBA" id="ARBA00023015"/>
    </source>
</evidence>
<dbReference type="GO" id="GO:0003700">
    <property type="term" value="F:DNA-binding transcription factor activity"/>
    <property type="evidence" value="ECO:0007669"/>
    <property type="project" value="InterPro"/>
</dbReference>
<protein>
    <submittedName>
        <fullName evidence="6">LysR family transcriptional regulator</fullName>
    </submittedName>
</protein>
<dbReference type="InterPro" id="IPR005119">
    <property type="entry name" value="LysR_subst-bd"/>
</dbReference>
<dbReference type="SUPFAM" id="SSF46785">
    <property type="entry name" value="Winged helix' DNA-binding domain"/>
    <property type="match status" value="1"/>
</dbReference>
<dbReference type="EMBL" id="VWPJ01000009">
    <property type="protein sequence ID" value="KAA5605377.1"/>
    <property type="molecule type" value="Genomic_DNA"/>
</dbReference>
<dbReference type="PANTHER" id="PTHR30419">
    <property type="entry name" value="HTH-TYPE TRANSCRIPTIONAL REGULATOR YBHD"/>
    <property type="match status" value="1"/>
</dbReference>
<evidence type="ECO:0000313" key="7">
    <source>
        <dbReference type="Proteomes" id="UP000324065"/>
    </source>
</evidence>
<keyword evidence="3" id="KW-0238">DNA-binding</keyword>
<dbReference type="Proteomes" id="UP000324065">
    <property type="component" value="Unassembled WGS sequence"/>
</dbReference>
<evidence type="ECO:0000256" key="3">
    <source>
        <dbReference type="ARBA" id="ARBA00023125"/>
    </source>
</evidence>
<dbReference type="SUPFAM" id="SSF53850">
    <property type="entry name" value="Periplasmic binding protein-like II"/>
    <property type="match status" value="1"/>
</dbReference>
<organism evidence="6 7">
    <name type="scientific">Roseospira marina</name>
    <dbReference type="NCBI Taxonomy" id="140057"/>
    <lineage>
        <taxon>Bacteria</taxon>
        <taxon>Pseudomonadati</taxon>
        <taxon>Pseudomonadota</taxon>
        <taxon>Alphaproteobacteria</taxon>
        <taxon>Rhodospirillales</taxon>
        <taxon>Rhodospirillaceae</taxon>
        <taxon>Roseospira</taxon>
    </lineage>
</organism>
<keyword evidence="7" id="KW-1185">Reference proteome</keyword>
<dbReference type="Pfam" id="PF00126">
    <property type="entry name" value="HTH_1"/>
    <property type="match status" value="1"/>
</dbReference>